<keyword evidence="11" id="KW-1133">Transmembrane helix</keyword>
<dbReference type="InterPro" id="IPR008207">
    <property type="entry name" value="Sig_transdc_His_kin_Hpt_dom"/>
</dbReference>
<dbReference type="InterPro" id="IPR035965">
    <property type="entry name" value="PAS-like_dom_sf"/>
</dbReference>
<dbReference type="SMART" id="SM00086">
    <property type="entry name" value="PAC"/>
    <property type="match status" value="2"/>
</dbReference>
<dbReference type="SMART" id="SM00388">
    <property type="entry name" value="HisKA"/>
    <property type="match status" value="1"/>
</dbReference>
<evidence type="ECO:0000256" key="10">
    <source>
        <dbReference type="ARBA" id="ARBA00022840"/>
    </source>
</evidence>
<evidence type="ECO:0000256" key="2">
    <source>
        <dbReference type="ARBA" id="ARBA00004651"/>
    </source>
</evidence>
<keyword evidence="9 23" id="KW-0418">Kinase</keyword>
<dbReference type="Gene3D" id="1.10.287.130">
    <property type="match status" value="1"/>
</dbReference>
<dbReference type="PROSITE" id="PS50110">
    <property type="entry name" value="RESPONSE_REGULATORY"/>
    <property type="match status" value="1"/>
</dbReference>
<evidence type="ECO:0000256" key="3">
    <source>
        <dbReference type="ARBA" id="ARBA00012438"/>
    </source>
</evidence>
<dbReference type="CDD" id="cd00130">
    <property type="entry name" value="PAS"/>
    <property type="match status" value="2"/>
</dbReference>
<dbReference type="InterPro" id="IPR004358">
    <property type="entry name" value="Sig_transdc_His_kin-like_C"/>
</dbReference>
<evidence type="ECO:0000256" key="5">
    <source>
        <dbReference type="ARBA" id="ARBA00022553"/>
    </source>
</evidence>
<dbReference type="GO" id="GO:0006355">
    <property type="term" value="P:regulation of DNA-templated transcription"/>
    <property type="evidence" value="ECO:0007669"/>
    <property type="project" value="InterPro"/>
</dbReference>
<dbReference type="AlphaFoldDB" id="A1ZSA0"/>
<dbReference type="Pfam" id="PF01627">
    <property type="entry name" value="Hpt"/>
    <property type="match status" value="1"/>
</dbReference>
<dbReference type="SMART" id="SM00387">
    <property type="entry name" value="HATPase_c"/>
    <property type="match status" value="1"/>
</dbReference>
<dbReference type="eggNOG" id="COG0642">
    <property type="taxonomic scope" value="Bacteria"/>
</dbReference>
<comment type="subcellular location">
    <subcellularLocation>
        <location evidence="2">Cell membrane</location>
        <topology evidence="2">Multi-pass membrane protein</topology>
    </subcellularLocation>
</comment>
<feature type="modified residue" description="Phosphohistidine" evidence="16">
    <location>
        <position position="1015"/>
    </location>
</feature>
<keyword evidence="6" id="KW-0808">Transferase</keyword>
<dbReference type="Gene3D" id="3.30.565.10">
    <property type="entry name" value="Histidine kinase-like ATPase, C-terminal domain"/>
    <property type="match status" value="1"/>
</dbReference>
<feature type="domain" description="Histidine kinase" evidence="18">
    <location>
        <begin position="580"/>
        <end position="801"/>
    </location>
</feature>
<dbReference type="InterPro" id="IPR003594">
    <property type="entry name" value="HATPase_dom"/>
</dbReference>
<evidence type="ECO:0000256" key="11">
    <source>
        <dbReference type="ARBA" id="ARBA00022989"/>
    </source>
</evidence>
<dbReference type="Pfam" id="PF02518">
    <property type="entry name" value="HATPase_c"/>
    <property type="match status" value="1"/>
</dbReference>
<dbReference type="Gene3D" id="1.20.120.160">
    <property type="entry name" value="HPT domain"/>
    <property type="match status" value="1"/>
</dbReference>
<dbReference type="CDD" id="cd17546">
    <property type="entry name" value="REC_hyHK_CKI1_RcsC-like"/>
    <property type="match status" value="1"/>
</dbReference>
<accession>A1ZSA0</accession>
<evidence type="ECO:0000259" key="22">
    <source>
        <dbReference type="PROSITE" id="PS50894"/>
    </source>
</evidence>
<evidence type="ECO:0000256" key="12">
    <source>
        <dbReference type="ARBA" id="ARBA00023012"/>
    </source>
</evidence>
<dbReference type="CDD" id="cd16922">
    <property type="entry name" value="HATPase_EvgS-ArcB-TorS-like"/>
    <property type="match status" value="1"/>
</dbReference>
<gene>
    <name evidence="23" type="ORF">M23134_00789</name>
</gene>
<dbReference type="SMART" id="SM00448">
    <property type="entry name" value="REC"/>
    <property type="match status" value="1"/>
</dbReference>
<comment type="catalytic activity">
    <reaction evidence="1">
        <text>ATP + protein L-histidine = ADP + protein N-phospho-L-histidine.</text>
        <dbReference type="EC" id="2.7.13.3"/>
    </reaction>
</comment>
<comment type="subunit">
    <text evidence="14">At low DSF concentrations, interacts with RpfF.</text>
</comment>
<dbReference type="SUPFAM" id="SSF47226">
    <property type="entry name" value="Histidine-containing phosphotransfer domain, HPT domain"/>
    <property type="match status" value="1"/>
</dbReference>
<dbReference type="FunFam" id="1.10.287.130:FF:000002">
    <property type="entry name" value="Two-component osmosensing histidine kinase"/>
    <property type="match status" value="1"/>
</dbReference>
<evidence type="ECO:0000256" key="8">
    <source>
        <dbReference type="ARBA" id="ARBA00022741"/>
    </source>
</evidence>
<dbReference type="SMART" id="SM00091">
    <property type="entry name" value="PAS"/>
    <property type="match status" value="3"/>
</dbReference>
<evidence type="ECO:0000256" key="16">
    <source>
        <dbReference type="PROSITE-ProRule" id="PRU00110"/>
    </source>
</evidence>
<evidence type="ECO:0000313" key="23">
    <source>
        <dbReference type="EMBL" id="EAY26823.1"/>
    </source>
</evidence>
<dbReference type="Proteomes" id="UP000004095">
    <property type="component" value="Unassembled WGS sequence"/>
</dbReference>
<dbReference type="SUPFAM" id="SSF52172">
    <property type="entry name" value="CheY-like"/>
    <property type="match status" value="1"/>
</dbReference>
<reference evidence="23 24" key="1">
    <citation type="submission" date="2007-01" db="EMBL/GenBank/DDBJ databases">
        <authorList>
            <person name="Haygood M."/>
            <person name="Podell S."/>
            <person name="Anderson C."/>
            <person name="Hopkinson B."/>
            <person name="Roe K."/>
            <person name="Barbeau K."/>
            <person name="Gaasterland T."/>
            <person name="Ferriera S."/>
            <person name="Johnson J."/>
            <person name="Kravitz S."/>
            <person name="Beeson K."/>
            <person name="Sutton G."/>
            <person name="Rogers Y.-H."/>
            <person name="Friedman R."/>
            <person name="Frazier M."/>
            <person name="Venter J.C."/>
        </authorList>
    </citation>
    <scope>NUCLEOTIDE SEQUENCE [LARGE SCALE GENOMIC DNA]</scope>
    <source>
        <strain evidence="23 24">ATCC 23134</strain>
    </source>
</reference>
<organism evidence="23 24">
    <name type="scientific">Microscilla marina ATCC 23134</name>
    <dbReference type="NCBI Taxonomy" id="313606"/>
    <lineage>
        <taxon>Bacteria</taxon>
        <taxon>Pseudomonadati</taxon>
        <taxon>Bacteroidota</taxon>
        <taxon>Cytophagia</taxon>
        <taxon>Cytophagales</taxon>
        <taxon>Microscillaceae</taxon>
        <taxon>Microscilla</taxon>
    </lineage>
</organism>
<dbReference type="EMBL" id="AAWS01000030">
    <property type="protein sequence ID" value="EAY26823.1"/>
    <property type="molecule type" value="Genomic_DNA"/>
</dbReference>
<name>A1ZSA0_MICM2</name>
<feature type="domain" description="PAC" evidence="21">
    <location>
        <begin position="261"/>
        <end position="313"/>
    </location>
</feature>
<evidence type="ECO:0000256" key="9">
    <source>
        <dbReference type="ARBA" id="ARBA00022777"/>
    </source>
</evidence>
<dbReference type="GO" id="GO:0005886">
    <property type="term" value="C:plasma membrane"/>
    <property type="evidence" value="ECO:0007669"/>
    <property type="project" value="UniProtKB-SubCell"/>
</dbReference>
<dbReference type="Gene3D" id="3.40.50.2300">
    <property type="match status" value="1"/>
</dbReference>
<evidence type="ECO:0000313" key="24">
    <source>
        <dbReference type="Proteomes" id="UP000004095"/>
    </source>
</evidence>
<dbReference type="InterPro" id="IPR003661">
    <property type="entry name" value="HisK_dim/P_dom"/>
</dbReference>
<dbReference type="PANTHER" id="PTHR45339">
    <property type="entry name" value="HYBRID SIGNAL TRANSDUCTION HISTIDINE KINASE J"/>
    <property type="match status" value="1"/>
</dbReference>
<evidence type="ECO:0000259" key="21">
    <source>
        <dbReference type="PROSITE" id="PS50113"/>
    </source>
</evidence>
<dbReference type="Pfam" id="PF13426">
    <property type="entry name" value="PAS_9"/>
    <property type="match status" value="1"/>
</dbReference>
<feature type="domain" description="PAS" evidence="20">
    <location>
        <begin position="188"/>
        <end position="259"/>
    </location>
</feature>
<evidence type="ECO:0000256" key="7">
    <source>
        <dbReference type="ARBA" id="ARBA00022692"/>
    </source>
</evidence>
<dbReference type="SUPFAM" id="SSF47384">
    <property type="entry name" value="Homodimeric domain of signal transducing histidine kinase"/>
    <property type="match status" value="1"/>
</dbReference>
<feature type="domain" description="HPt" evidence="22">
    <location>
        <begin position="976"/>
        <end position="1070"/>
    </location>
</feature>
<dbReference type="InterPro" id="IPR005467">
    <property type="entry name" value="His_kinase_dom"/>
</dbReference>
<dbReference type="InterPro" id="IPR036641">
    <property type="entry name" value="HPT_dom_sf"/>
</dbReference>
<dbReference type="Pfam" id="PF00512">
    <property type="entry name" value="HisKA"/>
    <property type="match status" value="1"/>
</dbReference>
<evidence type="ECO:0000256" key="4">
    <source>
        <dbReference type="ARBA" id="ARBA00022475"/>
    </source>
</evidence>
<keyword evidence="8" id="KW-0547">Nucleotide-binding</keyword>
<dbReference type="PROSITE" id="PS50109">
    <property type="entry name" value="HIS_KIN"/>
    <property type="match status" value="1"/>
</dbReference>
<dbReference type="GO" id="GO:0005524">
    <property type="term" value="F:ATP binding"/>
    <property type="evidence" value="ECO:0007669"/>
    <property type="project" value="UniProtKB-KW"/>
</dbReference>
<dbReference type="InterPro" id="IPR000700">
    <property type="entry name" value="PAS-assoc_C"/>
</dbReference>
<evidence type="ECO:0000259" key="19">
    <source>
        <dbReference type="PROSITE" id="PS50110"/>
    </source>
</evidence>
<dbReference type="Pfam" id="PF00072">
    <property type="entry name" value="Response_reg"/>
    <property type="match status" value="1"/>
</dbReference>
<dbReference type="InterPro" id="IPR013767">
    <property type="entry name" value="PAS_fold"/>
</dbReference>
<keyword evidence="24" id="KW-1185">Reference proteome</keyword>
<dbReference type="PROSITE" id="PS50894">
    <property type="entry name" value="HPT"/>
    <property type="match status" value="1"/>
</dbReference>
<evidence type="ECO:0000259" key="18">
    <source>
        <dbReference type="PROSITE" id="PS50109"/>
    </source>
</evidence>
<keyword evidence="12" id="KW-0902">Two-component regulatory system</keyword>
<evidence type="ECO:0000256" key="14">
    <source>
        <dbReference type="ARBA" id="ARBA00064003"/>
    </source>
</evidence>
<sequence length="1075" mass="121794">MIQKNDVLDDITTLYELSLSIGSSLNLYENCEHFLTTLLSRKNLDFASVWLKKSLIKPQQADGHNLMTVFALPVSKNGQEELSADHFLPVKTTQLPYFSYHVTDKEFTDCIQENNIVKGAYAIYQLGNIGFMKLYSARWQKALSTTELNKLKAVIDKFTVSLEGCLSHQRSIYEAKSRLKMEKQLHEKDMLYRTMVEKLQDGLIITTPESDIIFANPRMEELSGYKLSEMLHRKTYELFIAEDKQVLLNEKLQGRREGRSDKYEIEQVRKDGTCWQSLVNATPYYNDANEMIGIMALVTDITHQKNAEARLKKSEQDHRLLFNKNPHPMLIFATDNLQILAVNDTMVEKYGYTKEDFAQMSLRDLCWAEDIPCLEANLNQAKDVTRSRHCLKDGTLINVDISGRDILYNNQAARLVLIQDVTEKLKAENELQLTSSRLKALLQNMQAGILLEDAQRKVALANPVFCDMFDVPVPPEELKGLDCAPFAELSKGFFTNSDTFISVINDILTARNIVLGEELELVDGRVYERDYIPVFSNEEYLGHLWQYRDVSNKKKAQKVLIQARKKAEESSLAKERFLANMSHEIRTPLNAIIGMQRLLSKTSLEERQQRYLDAIGTSADNLLVIINDILDISKIEAGKLELENVGFDLCKLIRHLVFTLGYKAEEKGIGLYANIDDNMHPIVLGDSVRLHQILLNLLNNAIKFTDVGKVIISTSLVEANPDTQTVCFEVSDTGRGIKAENIEAVFESFTQEDASITRKFGGSGLGLAIGRQLVELFGGKLTVTSEYSKGTTFSFTLTFKKETLDAIAPVHEVTQEGEKILQGKKVLLAEDNQMNQFLATTILEEWGVIVEVAEDGKQAIEKFSENKYDLILMDMQMPIMDGLEATRIIRQQLRSTVPIIALTANAIKGDRQRCIEVGMNDYLPKPFAQKDLQEKILLNLNLPTKTLVQEPVVNKPNEELIQLYSLSKLDKMMSGNKTHIKKMLEMFVNDTPALVQDMQQALVSSDIQTVGKLAHKVKSSIDILDVKDLGKVVREIETLAKEYPQSERIPLLIRSFSSILKQVVIALQNDPMFQE</sequence>
<keyword evidence="10" id="KW-0067">ATP-binding</keyword>
<keyword evidence="4" id="KW-1003">Cell membrane</keyword>
<dbReference type="EC" id="2.7.13.3" evidence="3"/>
<comment type="caution">
    <text evidence="23">The sequence shown here is derived from an EMBL/GenBank/DDBJ whole genome shotgun (WGS) entry which is preliminary data.</text>
</comment>
<dbReference type="PROSITE" id="PS50113">
    <property type="entry name" value="PAC"/>
    <property type="match status" value="1"/>
</dbReference>
<keyword evidence="7" id="KW-0812">Transmembrane</keyword>
<dbReference type="Pfam" id="PF13188">
    <property type="entry name" value="PAS_8"/>
    <property type="match status" value="1"/>
</dbReference>
<evidence type="ECO:0000256" key="1">
    <source>
        <dbReference type="ARBA" id="ARBA00000085"/>
    </source>
</evidence>
<evidence type="ECO:0000256" key="6">
    <source>
        <dbReference type="ARBA" id="ARBA00022679"/>
    </source>
</evidence>
<keyword evidence="13" id="KW-0472">Membrane</keyword>
<feature type="modified residue" description="4-aspartylphosphate" evidence="17">
    <location>
        <position position="874"/>
    </location>
</feature>
<dbReference type="PANTHER" id="PTHR45339:SF1">
    <property type="entry name" value="HYBRID SIGNAL TRANSDUCTION HISTIDINE KINASE J"/>
    <property type="match status" value="1"/>
</dbReference>
<keyword evidence="5 17" id="KW-0597">Phosphoprotein</keyword>
<dbReference type="GO" id="GO:0000155">
    <property type="term" value="F:phosphorelay sensor kinase activity"/>
    <property type="evidence" value="ECO:0007669"/>
    <property type="project" value="InterPro"/>
</dbReference>
<evidence type="ECO:0000256" key="15">
    <source>
        <dbReference type="ARBA" id="ARBA00068150"/>
    </source>
</evidence>
<evidence type="ECO:0000259" key="20">
    <source>
        <dbReference type="PROSITE" id="PS50112"/>
    </source>
</evidence>
<dbReference type="InterPro" id="IPR036890">
    <property type="entry name" value="HATPase_C_sf"/>
</dbReference>
<dbReference type="SUPFAM" id="SSF55785">
    <property type="entry name" value="PYP-like sensor domain (PAS domain)"/>
    <property type="match status" value="3"/>
</dbReference>
<dbReference type="PROSITE" id="PS50112">
    <property type="entry name" value="PAS"/>
    <property type="match status" value="1"/>
</dbReference>
<dbReference type="Pfam" id="PF00989">
    <property type="entry name" value="PAS"/>
    <property type="match status" value="1"/>
</dbReference>
<dbReference type="FunFam" id="3.30.565.10:FF:000010">
    <property type="entry name" value="Sensor histidine kinase RcsC"/>
    <property type="match status" value="1"/>
</dbReference>
<evidence type="ECO:0000256" key="13">
    <source>
        <dbReference type="ARBA" id="ARBA00023136"/>
    </source>
</evidence>
<dbReference type="SUPFAM" id="SSF55874">
    <property type="entry name" value="ATPase domain of HSP90 chaperone/DNA topoisomerase II/histidine kinase"/>
    <property type="match status" value="1"/>
</dbReference>
<dbReference type="InterPro" id="IPR001789">
    <property type="entry name" value="Sig_transdc_resp-reg_receiver"/>
</dbReference>
<feature type="domain" description="Response regulatory" evidence="19">
    <location>
        <begin position="825"/>
        <end position="940"/>
    </location>
</feature>
<evidence type="ECO:0000256" key="17">
    <source>
        <dbReference type="PROSITE-ProRule" id="PRU00169"/>
    </source>
</evidence>
<dbReference type="RefSeq" id="WP_002700350.1">
    <property type="nucleotide sequence ID" value="NZ_AAWS01000030.1"/>
</dbReference>
<dbReference type="InterPro" id="IPR036097">
    <property type="entry name" value="HisK_dim/P_sf"/>
</dbReference>
<dbReference type="CDD" id="cd00082">
    <property type="entry name" value="HisKA"/>
    <property type="match status" value="1"/>
</dbReference>
<dbReference type="eggNOG" id="COG2205">
    <property type="taxonomic scope" value="Bacteria"/>
</dbReference>
<dbReference type="InterPro" id="IPR001610">
    <property type="entry name" value="PAC"/>
</dbReference>
<dbReference type="Gene3D" id="3.30.450.20">
    <property type="entry name" value="PAS domain"/>
    <property type="match status" value="3"/>
</dbReference>
<dbReference type="OrthoDB" id="9811889at2"/>
<protein>
    <recommendedName>
        <fullName evidence="15">Sensory/regulatory protein RpfC</fullName>
        <ecNumber evidence="3">2.7.13.3</ecNumber>
    </recommendedName>
</protein>
<dbReference type="PRINTS" id="PR00344">
    <property type="entry name" value="BCTRLSENSOR"/>
</dbReference>
<dbReference type="NCBIfam" id="TIGR00229">
    <property type="entry name" value="sensory_box"/>
    <property type="match status" value="2"/>
</dbReference>
<dbReference type="InterPro" id="IPR011006">
    <property type="entry name" value="CheY-like_superfamily"/>
</dbReference>
<proteinExistence type="predicted"/>
<dbReference type="InterPro" id="IPR000014">
    <property type="entry name" value="PAS"/>
</dbReference>